<evidence type="ECO:0000256" key="21">
    <source>
        <dbReference type="ARBA" id="ARBA00034430"/>
    </source>
</evidence>
<dbReference type="Proteomes" id="UP000472240">
    <property type="component" value="Chromosome 14"/>
</dbReference>
<evidence type="ECO:0000313" key="34">
    <source>
        <dbReference type="Proteomes" id="UP000472240"/>
    </source>
</evidence>
<evidence type="ECO:0000256" key="10">
    <source>
        <dbReference type="ARBA" id="ARBA00022989"/>
    </source>
</evidence>
<keyword evidence="3" id="KW-1003">Cell membrane</keyword>
<keyword evidence="15 31" id="KW-0472">Membrane</keyword>
<reference evidence="33" key="4">
    <citation type="submission" date="2025-08" db="UniProtKB">
        <authorList>
            <consortium name="Ensembl"/>
        </authorList>
    </citation>
    <scope>IDENTIFICATION</scope>
</reference>
<feature type="transmembrane region" description="Helical" evidence="31">
    <location>
        <begin position="723"/>
        <end position="743"/>
    </location>
</feature>
<dbReference type="InterPro" id="IPR036770">
    <property type="entry name" value="Ankyrin_rpt-contain_sf"/>
</dbReference>
<dbReference type="Pfam" id="PF00520">
    <property type="entry name" value="Ion_trans"/>
    <property type="match status" value="1"/>
</dbReference>
<keyword evidence="13" id="KW-0406">Ion transport</keyword>
<evidence type="ECO:0000256" key="5">
    <source>
        <dbReference type="ARBA" id="ARBA00022606"/>
    </source>
</evidence>
<evidence type="ECO:0000256" key="15">
    <source>
        <dbReference type="ARBA" id="ARBA00023136"/>
    </source>
</evidence>
<evidence type="ECO:0000256" key="12">
    <source>
        <dbReference type="ARBA" id="ARBA00023054"/>
    </source>
</evidence>
<evidence type="ECO:0000313" key="33">
    <source>
        <dbReference type="Ensembl" id="ENSRFEP00010014005.1"/>
    </source>
</evidence>
<reference evidence="33 34" key="2">
    <citation type="journal article" date="2018" name="Annu Rev Anim Biosci">
        <title>Bat Biology, Genomes, and the Bat1K Project: To Generate Chromosome-Level Genomes for All Living Bat Species.</title>
        <authorList>
            <person name="Teeling E.C."/>
            <person name="Vernes S.C."/>
            <person name="Davalos L.M."/>
            <person name="Ray D.A."/>
            <person name="Gilbert M.T.P."/>
            <person name="Myers E."/>
        </authorList>
    </citation>
    <scope>NUCLEOTIDE SEQUENCE</scope>
</reference>
<feature type="repeat" description="ANK" evidence="30">
    <location>
        <begin position="239"/>
        <end position="271"/>
    </location>
</feature>
<keyword evidence="19" id="KW-0407">Ion channel</keyword>
<feature type="repeat" description="ANK" evidence="30">
    <location>
        <begin position="549"/>
        <end position="581"/>
    </location>
</feature>
<feature type="repeat" description="ANK" evidence="30">
    <location>
        <begin position="98"/>
        <end position="130"/>
    </location>
</feature>
<reference evidence="34" key="3">
    <citation type="submission" date="2018-12" db="EMBL/GenBank/DDBJ databases">
        <title>G10K-VGP greater horseshoe bat female genome, primary haplotype.</title>
        <authorList>
            <person name="Teeling E."/>
            <person name="Myers G."/>
            <person name="Vernes S."/>
            <person name="Pippel M."/>
            <person name="Winkler S."/>
            <person name="Fedrigo O."/>
            <person name="Rhie A."/>
            <person name="Koren S."/>
            <person name="Phillippy A."/>
            <person name="Lewin H."/>
            <person name="Damas J."/>
            <person name="Howe K."/>
            <person name="Mountcastle J."/>
            <person name="Jarvis E.D."/>
        </authorList>
    </citation>
    <scope>NUCLEOTIDE SEQUENCE [LARGE SCALE GENOMIC DNA]</scope>
</reference>
<feature type="transmembrane region" description="Helical" evidence="31">
    <location>
        <begin position="810"/>
        <end position="827"/>
    </location>
</feature>
<dbReference type="GO" id="GO:0005886">
    <property type="term" value="C:plasma membrane"/>
    <property type="evidence" value="ECO:0007669"/>
    <property type="project" value="UniProtKB-SubCell"/>
</dbReference>
<comment type="catalytic activity">
    <reaction evidence="20">
        <text>Mg(2+)(in) = Mg(2+)(out)</text>
        <dbReference type="Rhea" id="RHEA:29827"/>
        <dbReference type="ChEBI" id="CHEBI:18420"/>
    </reaction>
</comment>
<dbReference type="OMA" id="HWATEKN"/>
<dbReference type="PROSITE" id="PS50088">
    <property type="entry name" value="ANK_REPEAT"/>
    <property type="match status" value="9"/>
</dbReference>
<evidence type="ECO:0000256" key="13">
    <source>
        <dbReference type="ARBA" id="ARBA00023065"/>
    </source>
</evidence>
<keyword evidence="4" id="KW-0109">Calcium transport</keyword>
<dbReference type="SUPFAM" id="SSF48403">
    <property type="entry name" value="Ankyrin repeat"/>
    <property type="match status" value="2"/>
</dbReference>
<accession>A0A671ELP3</accession>
<keyword evidence="6" id="KW-0107">Calcium channel</keyword>
<dbReference type="GO" id="GO:0042802">
    <property type="term" value="F:identical protein binding"/>
    <property type="evidence" value="ECO:0007669"/>
    <property type="project" value="Ensembl"/>
</dbReference>
<evidence type="ECO:0000256" key="4">
    <source>
        <dbReference type="ARBA" id="ARBA00022568"/>
    </source>
</evidence>
<feature type="repeat" description="ANK" evidence="30">
    <location>
        <begin position="413"/>
        <end position="445"/>
    </location>
</feature>
<dbReference type="InterPro" id="IPR005821">
    <property type="entry name" value="Ion_trans_dom"/>
</dbReference>
<feature type="repeat" description="ANK" evidence="30">
    <location>
        <begin position="165"/>
        <end position="197"/>
    </location>
</feature>
<dbReference type="Pfam" id="PF12796">
    <property type="entry name" value="Ank_2"/>
    <property type="match status" value="5"/>
</dbReference>
<dbReference type="GO" id="GO:1902495">
    <property type="term" value="C:transmembrane transporter complex"/>
    <property type="evidence" value="ECO:0007669"/>
    <property type="project" value="TreeGrafter"/>
</dbReference>
<keyword evidence="8" id="KW-0677">Repeat</keyword>
<dbReference type="Gene3D" id="1.25.40.20">
    <property type="entry name" value="Ankyrin repeat-containing domain"/>
    <property type="match status" value="6"/>
</dbReference>
<evidence type="ECO:0000256" key="19">
    <source>
        <dbReference type="ARBA" id="ARBA00023303"/>
    </source>
</evidence>
<comment type="catalytic activity">
    <reaction evidence="23">
        <text>Na(+)(in) = Na(+)(out)</text>
        <dbReference type="Rhea" id="RHEA:34963"/>
        <dbReference type="ChEBI" id="CHEBI:29101"/>
    </reaction>
</comment>
<evidence type="ECO:0000256" key="1">
    <source>
        <dbReference type="ARBA" id="ARBA00004651"/>
    </source>
</evidence>
<dbReference type="FunFam" id="1.25.40.20:FF:000272">
    <property type="entry name" value="Transient receptor potential cation channel subfamily A member 1"/>
    <property type="match status" value="1"/>
</dbReference>
<dbReference type="InParanoid" id="A0A671ELP3"/>
<feature type="repeat" description="ANK" evidence="30">
    <location>
        <begin position="446"/>
        <end position="478"/>
    </location>
</feature>
<keyword evidence="2" id="KW-0813">Transport</keyword>
<evidence type="ECO:0000256" key="30">
    <source>
        <dbReference type="PROSITE-ProRule" id="PRU00023"/>
    </source>
</evidence>
<comment type="catalytic activity">
    <reaction evidence="21">
        <text>K(+)(in) = K(+)(out)</text>
        <dbReference type="Rhea" id="RHEA:29463"/>
        <dbReference type="ChEBI" id="CHEBI:29103"/>
    </reaction>
</comment>
<keyword evidence="18" id="KW-0379">Hydroxylation</keyword>
<dbReference type="GO" id="GO:0048265">
    <property type="term" value="P:response to pain"/>
    <property type="evidence" value="ECO:0007669"/>
    <property type="project" value="Ensembl"/>
</dbReference>
<dbReference type="GO" id="GO:0097604">
    <property type="term" value="F:temperature-gated cation channel activity"/>
    <property type="evidence" value="ECO:0007669"/>
    <property type="project" value="Ensembl"/>
</dbReference>
<evidence type="ECO:0000256" key="23">
    <source>
        <dbReference type="ARBA" id="ARBA00036239"/>
    </source>
</evidence>
<dbReference type="GO" id="GO:0009410">
    <property type="term" value="P:response to xenobiotic stimulus"/>
    <property type="evidence" value="ECO:0007669"/>
    <property type="project" value="Ensembl"/>
</dbReference>
<dbReference type="Pfam" id="PF00023">
    <property type="entry name" value="Ank"/>
    <property type="match status" value="1"/>
</dbReference>
<dbReference type="SMART" id="SM00248">
    <property type="entry name" value="ANK"/>
    <property type="match status" value="14"/>
</dbReference>
<keyword evidence="16" id="KW-1015">Disulfide bond</keyword>
<evidence type="ECO:0000256" key="14">
    <source>
        <dbReference type="ARBA" id="ARBA00023097"/>
    </source>
</evidence>
<gene>
    <name evidence="33" type="primary">TRPA1</name>
</gene>
<comment type="catalytic activity">
    <reaction evidence="24">
        <text>Ca(2+)(in) = Ca(2+)(out)</text>
        <dbReference type="Rhea" id="RHEA:29671"/>
        <dbReference type="ChEBI" id="CHEBI:29108"/>
    </reaction>
</comment>
<dbReference type="Ensembl" id="ENSRFET00010015313.1">
    <property type="protein sequence ID" value="ENSRFEP00010014005.1"/>
    <property type="gene ID" value="ENSRFEG00010009505.1"/>
</dbReference>
<evidence type="ECO:0000256" key="20">
    <source>
        <dbReference type="ARBA" id="ARBA00034269"/>
    </source>
</evidence>
<reference evidence="33 34" key="1">
    <citation type="journal article" date="2015" name="Annu Rev Anim Biosci">
        <title>The Genome 10K Project: a way forward.</title>
        <authorList>
            <person name="Koepfli K.P."/>
            <person name="Paten B."/>
            <person name="O'Brien S.J."/>
            <person name="Koepfli K.P."/>
            <person name="Paten B."/>
            <person name="Antunes A."/>
            <person name="Belov K."/>
            <person name="Bustamante C."/>
            <person name="Castoe T.A."/>
            <person name="Clawson H."/>
            <person name="Crawford A.J."/>
            <person name="Diekhans M."/>
            <person name="Distel D."/>
            <person name="Durbin R."/>
            <person name="Earl D."/>
            <person name="Fujita M.K."/>
            <person name="Gamble T."/>
            <person name="Georges A."/>
            <person name="Gemmell N."/>
            <person name="Gilbert M.T."/>
            <person name="Graves J.M."/>
            <person name="Green R.E."/>
            <person name="Hickey G."/>
            <person name="Jarvis E.D."/>
            <person name="Johnson W."/>
            <person name="Komissarov A."/>
            <person name="Korf I."/>
            <person name="Kuhn R."/>
            <person name="Larkin D.M."/>
            <person name="Lewin H."/>
            <person name="Lopez J.V."/>
            <person name="Ma J."/>
            <person name="Marques-Bonet T."/>
            <person name="Miller W."/>
            <person name="Murphy R."/>
            <person name="Pevzner P."/>
            <person name="Shapiro B."/>
            <person name="Steiner C."/>
            <person name="Tamazian G."/>
            <person name="Venkatesh B."/>
            <person name="Wang J."/>
            <person name="Wayne R."/>
            <person name="Wiley E."/>
            <person name="Yang H."/>
            <person name="Zhang G."/>
            <person name="Haussler D."/>
            <person name="Ryder O."/>
            <person name="O'Brien S.J."/>
        </authorList>
    </citation>
    <scope>NUCLEOTIDE SEQUENCE</scope>
</reference>
<keyword evidence="34" id="KW-1185">Reference proteome</keyword>
<dbReference type="GO" id="GO:0097237">
    <property type="term" value="P:cellular response to toxic substance"/>
    <property type="evidence" value="ECO:0007669"/>
    <property type="project" value="Ensembl"/>
</dbReference>
<comment type="catalytic activity">
    <reaction evidence="22">
        <text>Zn(2+)(in) = Zn(2+)(out)</text>
        <dbReference type="Rhea" id="RHEA:29351"/>
        <dbReference type="ChEBI" id="CHEBI:29105"/>
    </reaction>
</comment>
<feature type="transmembrane region" description="Helical" evidence="31">
    <location>
        <begin position="833"/>
        <end position="853"/>
    </location>
</feature>
<protein>
    <recommendedName>
        <fullName evidence="27">Transient receptor potential cation channel subfamily A member 1</fullName>
    </recommendedName>
    <alternativeName>
        <fullName evidence="29">Ankyrin-like with transmembrane domains protein 1</fullName>
    </alternativeName>
    <alternativeName>
        <fullName evidence="28">Wasabi receptor</fullName>
    </alternativeName>
</protein>
<keyword evidence="9" id="KW-0106">Calcium</keyword>
<keyword evidence="5" id="KW-0716">Sensory transduction</keyword>
<comment type="subunit">
    <text evidence="26">Homotetramer. Interacts with TMEM100. Interacts with EGLN1. Interacts with the scorpion wasabi receptor toxin at the same site that electrophiles but in a non-covalent manner.</text>
</comment>
<evidence type="ECO:0000256" key="26">
    <source>
        <dbReference type="ARBA" id="ARBA00063125"/>
    </source>
</evidence>
<dbReference type="GO" id="GO:0007166">
    <property type="term" value="P:cell surface receptor signaling pathway"/>
    <property type="evidence" value="ECO:0007669"/>
    <property type="project" value="Ensembl"/>
</dbReference>
<evidence type="ECO:0000256" key="11">
    <source>
        <dbReference type="ARBA" id="ARBA00023043"/>
    </source>
</evidence>
<dbReference type="GO" id="GO:0009409">
    <property type="term" value="P:response to cold"/>
    <property type="evidence" value="ECO:0007669"/>
    <property type="project" value="Ensembl"/>
</dbReference>
<dbReference type="GO" id="GO:0006874">
    <property type="term" value="P:intracellular calcium ion homeostasis"/>
    <property type="evidence" value="ECO:0007669"/>
    <property type="project" value="Ensembl"/>
</dbReference>
<evidence type="ECO:0000256" key="18">
    <source>
        <dbReference type="ARBA" id="ARBA00023278"/>
    </source>
</evidence>
<evidence type="ECO:0000256" key="2">
    <source>
        <dbReference type="ARBA" id="ARBA00022448"/>
    </source>
</evidence>
<dbReference type="GeneTree" id="ENSGT00940000156118"/>
<evidence type="ECO:0000256" key="17">
    <source>
        <dbReference type="ARBA" id="ARBA00023180"/>
    </source>
</evidence>
<dbReference type="InterPro" id="IPR052076">
    <property type="entry name" value="TRP_cation_channel"/>
</dbReference>
<keyword evidence="7 31" id="KW-0812">Transmembrane</keyword>
<evidence type="ECO:0000256" key="31">
    <source>
        <dbReference type="SAM" id="Phobius"/>
    </source>
</evidence>
<evidence type="ECO:0000256" key="16">
    <source>
        <dbReference type="ARBA" id="ARBA00023157"/>
    </source>
</evidence>
<feature type="transmembrane region" description="Helical" evidence="31">
    <location>
        <begin position="873"/>
        <end position="895"/>
    </location>
</feature>
<dbReference type="GO" id="GO:0050968">
    <property type="term" value="P:detection of chemical stimulus involved in sensory perception of pain"/>
    <property type="evidence" value="ECO:0007669"/>
    <property type="project" value="Ensembl"/>
</dbReference>
<evidence type="ECO:0000256" key="28">
    <source>
        <dbReference type="ARBA" id="ARBA00079767"/>
    </source>
</evidence>
<dbReference type="AlphaFoldDB" id="A0A671ELP3"/>
<feature type="transmembrane region" description="Helical" evidence="31">
    <location>
        <begin position="941"/>
        <end position="964"/>
    </location>
</feature>
<dbReference type="GO" id="GO:0070301">
    <property type="term" value="P:cellular response to hydrogen peroxide"/>
    <property type="evidence" value="ECO:0007669"/>
    <property type="project" value="Ensembl"/>
</dbReference>
<evidence type="ECO:0000256" key="27">
    <source>
        <dbReference type="ARBA" id="ARBA00074970"/>
    </source>
</evidence>
<reference evidence="33" key="5">
    <citation type="submission" date="2025-09" db="UniProtKB">
        <authorList>
            <consortium name="Ensembl"/>
        </authorList>
    </citation>
    <scope>IDENTIFICATION</scope>
</reference>
<sequence>MKRSLRRMLRPGERQEPQGVLYQGVGDAMDASKDSFKVVFEGSASELKSCMKKPKKLHKYDDVNASPLHHAAEEGQVELMDMIIHDSSCEVLNVMDNYGNTPLHRAAEKNQVESVKFLLSEGANPNLRNRNMMAPLHLAVQGLHNQVVKVLIEHSSTNINLEGENGNTAVIIACSKDNSEALQMLLNKGAKPCKSNKWGCFPVHQAAFSGAKKCMEIILKFGEENGYNRQAHINFVNNGKSSPLHMAVQSGDLEMIKMCLDNGAQLELIENGKCTALHFAATQGATEIVKLMISSYSGSSDIVNARDGNEETLLHRASLFDHHELAEYLISVGADINSTDSEGRSPLLLATASASWNVVNLLLSKGAHVDIKDHLGRNFLHLTVQQPYGLKNLQPEFMQMQHIKELVMDEDNDGCTPLHYACRQGVPVSVNNLLDFNVSIHSKSKDKKSPLHFAASYGRINTCQRLLQDMSDTRLLNEGDLHGMTPLHLAAKNGHDKVVQLLLRRGALFLSDHNGWTALHHASLGGYTQTMKVILDTNLKCATDQRDEEGNTALHFAATEGHAKAVALLLSYDADIVLNKQQASFLHMAVHNKRKEVVLTAIRSKRWEECIKVFNHNSPSNKCPIMEMVEYLPECMKVLLDFCMMPSTEEKSCQDYHIEYNFIYLQEPLEYTRKTSAEDVVTYEPLTTLNAMVQHNRIELLNHPVCKEYLLMKWLAYGFRAHLLNLGSYCLGLLPMTFLVINIKPGMAFNSTGIINETSDHSEILDTKNSYPIKVCMILVFLSSLFGYCKEMIQIFQQKRNYFLDHSNGIEWIIYTASIIFVSPLFVGIPAHVQWQCGAIAIYLYWMNFLFYLQRFENCGIFIVMLEVIMKTLLRSTVVFIFLLLAFGLSFYVLLSIQDAFSSPVLSIIQTFSMMLGDINYRDAFLEPFLRNELAYPILSFAQLIIFTMFVPIVLMNLLIGLAVGDIAEVQKHALLKRIAMQVELHTNLEKKLPLWFLRKVDQKSIIVYPNRRRYRRGLLSIFYYIFCTQEARQEIPNVDTSLEVEILKQKYRLKDLTSLLEKQHELIKLIIQKMEIISETEDEDNHSSFQDRYKKEQLEQRNSKWNSVLRAVRANAQYPP</sequence>
<dbReference type="PRINTS" id="PR01415">
    <property type="entry name" value="ANKYRIN"/>
</dbReference>
<evidence type="ECO:0000256" key="9">
    <source>
        <dbReference type="ARBA" id="ARBA00022837"/>
    </source>
</evidence>
<dbReference type="PROSITE" id="PS50297">
    <property type="entry name" value="ANK_REP_REGION"/>
    <property type="match status" value="6"/>
</dbReference>
<comment type="subcellular location">
    <subcellularLocation>
        <location evidence="1">Cell membrane</location>
        <topology evidence="1">Multi-pass membrane protein</topology>
    </subcellularLocation>
</comment>
<name>A0A671ELP3_RHIFE</name>
<keyword evidence="17" id="KW-0325">Glycoprotein</keyword>
<dbReference type="PANTHER" id="PTHR47143">
    <property type="entry name" value="TRANSIENT RECEPTOR POTENTIAL CATION CHANNEL PROTEIN PAINLESS"/>
    <property type="match status" value="1"/>
</dbReference>
<keyword evidence="14" id="KW-0558">Oxidation</keyword>
<evidence type="ECO:0000256" key="3">
    <source>
        <dbReference type="ARBA" id="ARBA00022475"/>
    </source>
</evidence>
<dbReference type="GO" id="GO:0050966">
    <property type="term" value="P:detection of mechanical stimulus involved in sensory perception of pain"/>
    <property type="evidence" value="ECO:0007669"/>
    <property type="project" value="Ensembl"/>
</dbReference>
<dbReference type="FunCoup" id="A0A671ELP3">
    <property type="interactions" value="33"/>
</dbReference>
<proteinExistence type="inferred from homology"/>
<dbReference type="InterPro" id="IPR002110">
    <property type="entry name" value="Ankyrin_rpt"/>
</dbReference>
<evidence type="ECO:0000256" key="22">
    <source>
        <dbReference type="ARBA" id="ARBA00034634"/>
    </source>
</evidence>
<feature type="repeat" description="ANK" evidence="30">
    <location>
        <begin position="342"/>
        <end position="374"/>
    </location>
</feature>
<evidence type="ECO:0000256" key="29">
    <source>
        <dbReference type="ARBA" id="ARBA00079849"/>
    </source>
</evidence>
<feature type="repeat" description="ANK" evidence="30">
    <location>
        <begin position="309"/>
        <end position="341"/>
    </location>
</feature>
<dbReference type="GO" id="GO:0032421">
    <property type="term" value="C:stereocilium bundle"/>
    <property type="evidence" value="ECO:0007669"/>
    <property type="project" value="Ensembl"/>
</dbReference>
<dbReference type="GO" id="GO:0015278">
    <property type="term" value="F:intracellularly gated calcium channel activity"/>
    <property type="evidence" value="ECO:0007669"/>
    <property type="project" value="Ensembl"/>
</dbReference>
<keyword evidence="11 30" id="KW-0040">ANK repeat</keyword>
<evidence type="ECO:0000256" key="6">
    <source>
        <dbReference type="ARBA" id="ARBA00022673"/>
    </source>
</evidence>
<evidence type="ECO:0000256" key="8">
    <source>
        <dbReference type="ARBA" id="ARBA00022737"/>
    </source>
</evidence>
<feature type="domain" description="Ion transport" evidence="32">
    <location>
        <begin position="771"/>
        <end position="973"/>
    </location>
</feature>
<comment type="similarity">
    <text evidence="25">Belongs to the transient receptor (TC 1.A.4) family.</text>
</comment>
<dbReference type="GO" id="GO:0071240">
    <property type="term" value="P:cellular response to food"/>
    <property type="evidence" value="ECO:0007669"/>
    <property type="project" value="Ensembl"/>
</dbReference>
<dbReference type="GO" id="GO:0050955">
    <property type="term" value="P:thermoception"/>
    <property type="evidence" value="ECO:0007669"/>
    <property type="project" value="Ensembl"/>
</dbReference>
<feature type="repeat" description="ANK" evidence="30">
    <location>
        <begin position="482"/>
        <end position="507"/>
    </location>
</feature>
<evidence type="ECO:0000256" key="25">
    <source>
        <dbReference type="ARBA" id="ARBA00061660"/>
    </source>
</evidence>
<keyword evidence="12" id="KW-0175">Coiled coil</keyword>
<dbReference type="PANTHER" id="PTHR47143:SF1">
    <property type="entry name" value="ION_TRANS DOMAIN-CONTAINING PROTEIN"/>
    <property type="match status" value="1"/>
</dbReference>
<evidence type="ECO:0000256" key="24">
    <source>
        <dbReference type="ARBA" id="ARBA00036634"/>
    </source>
</evidence>
<evidence type="ECO:0000259" key="32">
    <source>
        <dbReference type="Pfam" id="PF00520"/>
    </source>
</evidence>
<evidence type="ECO:0000256" key="7">
    <source>
        <dbReference type="ARBA" id="ARBA00022692"/>
    </source>
</evidence>
<dbReference type="GO" id="GO:0051289">
    <property type="term" value="P:protein homotetramerization"/>
    <property type="evidence" value="ECO:0007669"/>
    <property type="project" value="Ensembl"/>
</dbReference>
<organism evidence="33 34">
    <name type="scientific">Rhinolophus ferrumequinum</name>
    <name type="common">Greater horseshoe bat</name>
    <dbReference type="NCBI Taxonomy" id="59479"/>
    <lineage>
        <taxon>Eukaryota</taxon>
        <taxon>Metazoa</taxon>
        <taxon>Chordata</taxon>
        <taxon>Craniata</taxon>
        <taxon>Vertebrata</taxon>
        <taxon>Euteleostomi</taxon>
        <taxon>Mammalia</taxon>
        <taxon>Eutheria</taxon>
        <taxon>Laurasiatheria</taxon>
        <taxon>Chiroptera</taxon>
        <taxon>Yinpterochiroptera</taxon>
        <taxon>Rhinolophoidea</taxon>
        <taxon>Rhinolophidae</taxon>
        <taxon>Rhinolophinae</taxon>
        <taxon>Rhinolophus</taxon>
    </lineage>
</organism>
<keyword evidence="10 31" id="KW-1133">Transmembrane helix</keyword>